<feature type="region of interest" description="Disordered" evidence="1">
    <location>
        <begin position="1"/>
        <end position="110"/>
    </location>
</feature>
<evidence type="ECO:0000256" key="1">
    <source>
        <dbReference type="SAM" id="MobiDB-lite"/>
    </source>
</evidence>
<sequence>MHQPGKRARQANHSRPRTTRQPSQCKHKTCSTAPPTLPPTAARCPARRQCHRRKHWRKARKDWAPGQSHTQTPEVPQDACYPPSRTVLPAAPSRPDGQPLLQSEATGVGQ</sequence>
<feature type="compositionally biased region" description="Basic residues" evidence="1">
    <location>
        <begin position="1"/>
        <end position="18"/>
    </location>
</feature>
<dbReference type="EMBL" id="JAHUTI010056421">
    <property type="protein sequence ID" value="MED6250294.1"/>
    <property type="molecule type" value="Genomic_DNA"/>
</dbReference>
<organism evidence="2 3">
    <name type="scientific">Ataeniobius toweri</name>
    <dbReference type="NCBI Taxonomy" id="208326"/>
    <lineage>
        <taxon>Eukaryota</taxon>
        <taxon>Metazoa</taxon>
        <taxon>Chordata</taxon>
        <taxon>Craniata</taxon>
        <taxon>Vertebrata</taxon>
        <taxon>Euteleostomi</taxon>
        <taxon>Actinopterygii</taxon>
        <taxon>Neopterygii</taxon>
        <taxon>Teleostei</taxon>
        <taxon>Neoteleostei</taxon>
        <taxon>Acanthomorphata</taxon>
        <taxon>Ovalentaria</taxon>
        <taxon>Atherinomorphae</taxon>
        <taxon>Cyprinodontiformes</taxon>
        <taxon>Goodeidae</taxon>
        <taxon>Ataeniobius</taxon>
    </lineage>
</organism>
<reference evidence="2 3" key="1">
    <citation type="submission" date="2021-07" db="EMBL/GenBank/DDBJ databases">
        <authorList>
            <person name="Palmer J.M."/>
        </authorList>
    </citation>
    <scope>NUCLEOTIDE SEQUENCE [LARGE SCALE GENOMIC DNA]</scope>
    <source>
        <strain evidence="2 3">AT_MEX2019</strain>
        <tissue evidence="2">Muscle</tissue>
    </source>
</reference>
<evidence type="ECO:0000313" key="2">
    <source>
        <dbReference type="EMBL" id="MED6250294.1"/>
    </source>
</evidence>
<comment type="caution">
    <text evidence="2">The sequence shown here is derived from an EMBL/GenBank/DDBJ whole genome shotgun (WGS) entry which is preliminary data.</text>
</comment>
<dbReference type="Proteomes" id="UP001345963">
    <property type="component" value="Unassembled WGS sequence"/>
</dbReference>
<feature type="compositionally biased region" description="Polar residues" evidence="1">
    <location>
        <begin position="100"/>
        <end position="110"/>
    </location>
</feature>
<feature type="compositionally biased region" description="Basic residues" evidence="1">
    <location>
        <begin position="45"/>
        <end position="60"/>
    </location>
</feature>
<keyword evidence="3" id="KW-1185">Reference proteome</keyword>
<name>A0ABU7BJ11_9TELE</name>
<gene>
    <name evidence="2" type="ORF">ATANTOWER_028675</name>
</gene>
<protein>
    <submittedName>
        <fullName evidence="2">Uncharacterized protein</fullName>
    </submittedName>
</protein>
<evidence type="ECO:0000313" key="3">
    <source>
        <dbReference type="Proteomes" id="UP001345963"/>
    </source>
</evidence>
<accession>A0ABU7BJ11</accession>
<proteinExistence type="predicted"/>